<evidence type="ECO:0000256" key="4">
    <source>
        <dbReference type="ARBA" id="ARBA00022946"/>
    </source>
</evidence>
<dbReference type="Proteomes" id="UP001497472">
    <property type="component" value="Unassembled WGS sequence"/>
</dbReference>
<dbReference type="GO" id="GO:0006123">
    <property type="term" value="P:mitochondrial electron transport, cytochrome c to oxygen"/>
    <property type="evidence" value="ECO:0007669"/>
    <property type="project" value="InterPro"/>
</dbReference>
<dbReference type="GO" id="GO:0097250">
    <property type="term" value="P:mitochondrial respirasome assembly"/>
    <property type="evidence" value="ECO:0007669"/>
    <property type="project" value="TreeGrafter"/>
</dbReference>
<comment type="caution">
    <text evidence="8">The sequence shown here is derived from an EMBL/GenBank/DDBJ whole genome shotgun (WGS) entry which is preliminary data.</text>
</comment>
<sequence length="128" mass="14323">MFHQLNRVTGRVVAATNLQSPLFPVVPIALQRVDPPAIQYNTTHMSTVSDACSTETRRKIPGTNEFYAPLSPKLRKDQERFQKEDDIPVFLKGGPFDAILYRFTLLLCVAGMIGVGHTVYIHAVPQNK</sequence>
<dbReference type="GO" id="GO:0002082">
    <property type="term" value="P:regulation of oxidative phosphorylation"/>
    <property type="evidence" value="ECO:0007669"/>
    <property type="project" value="TreeGrafter"/>
</dbReference>
<dbReference type="PANTHER" id="PTHR10510:SF11">
    <property type="entry name" value="CYTOCHROME C OXIDASE SUBUNIT 7A, MITOCHONDRIAL"/>
    <property type="match status" value="1"/>
</dbReference>
<accession>A0AAV1IWV7</accession>
<name>A0AAV1IWV7_9NEOP</name>
<organism evidence="8 9">
    <name type="scientific">Leptosia nina</name>
    <dbReference type="NCBI Taxonomy" id="320188"/>
    <lineage>
        <taxon>Eukaryota</taxon>
        <taxon>Metazoa</taxon>
        <taxon>Ecdysozoa</taxon>
        <taxon>Arthropoda</taxon>
        <taxon>Hexapoda</taxon>
        <taxon>Insecta</taxon>
        <taxon>Pterygota</taxon>
        <taxon>Neoptera</taxon>
        <taxon>Endopterygota</taxon>
        <taxon>Lepidoptera</taxon>
        <taxon>Glossata</taxon>
        <taxon>Ditrysia</taxon>
        <taxon>Papilionoidea</taxon>
        <taxon>Pieridae</taxon>
        <taxon>Pierinae</taxon>
        <taxon>Leptosia</taxon>
    </lineage>
</organism>
<evidence type="ECO:0000313" key="9">
    <source>
        <dbReference type="Proteomes" id="UP001497472"/>
    </source>
</evidence>
<keyword evidence="4" id="KW-0809">Transit peptide</keyword>
<keyword evidence="3" id="KW-0999">Mitochondrion inner membrane</keyword>
<feature type="transmembrane region" description="Helical" evidence="7">
    <location>
        <begin position="99"/>
        <end position="123"/>
    </location>
</feature>
<evidence type="ECO:0000256" key="5">
    <source>
        <dbReference type="ARBA" id="ARBA00023128"/>
    </source>
</evidence>
<evidence type="ECO:0000313" key="8">
    <source>
        <dbReference type="EMBL" id="CAK1540448.1"/>
    </source>
</evidence>
<dbReference type="GO" id="GO:0045277">
    <property type="term" value="C:respiratory chain complex IV"/>
    <property type="evidence" value="ECO:0007669"/>
    <property type="project" value="InterPro"/>
</dbReference>
<keyword evidence="7" id="KW-1133">Transmembrane helix</keyword>
<gene>
    <name evidence="8" type="ORF">LNINA_LOCUS502</name>
</gene>
<reference evidence="8 9" key="1">
    <citation type="submission" date="2023-11" db="EMBL/GenBank/DDBJ databases">
        <authorList>
            <person name="Okamura Y."/>
        </authorList>
    </citation>
    <scope>NUCLEOTIDE SEQUENCE [LARGE SCALE GENOMIC DNA]</scope>
</reference>
<evidence type="ECO:0000256" key="3">
    <source>
        <dbReference type="ARBA" id="ARBA00022792"/>
    </source>
</evidence>
<evidence type="ECO:0000256" key="1">
    <source>
        <dbReference type="ARBA" id="ARBA00004273"/>
    </source>
</evidence>
<keyword evidence="5" id="KW-0496">Mitochondrion</keyword>
<dbReference type="AlphaFoldDB" id="A0AAV1IWV7"/>
<comment type="similarity">
    <text evidence="2">Belongs to the cytochrome c oxidase VIIa family.</text>
</comment>
<dbReference type="EMBL" id="CAVLEF010000001">
    <property type="protein sequence ID" value="CAK1540448.1"/>
    <property type="molecule type" value="Genomic_DNA"/>
</dbReference>
<comment type="subcellular location">
    <subcellularLocation>
        <location evidence="1">Mitochondrion inner membrane</location>
    </subcellularLocation>
</comment>
<dbReference type="Gene3D" id="4.10.91.10">
    <property type="entry name" value="Cytochrome c oxidase, subunit VIIa"/>
    <property type="match status" value="1"/>
</dbReference>
<protein>
    <submittedName>
        <fullName evidence="8">Uncharacterized protein</fullName>
    </submittedName>
</protein>
<dbReference type="GO" id="GO:0005743">
    <property type="term" value="C:mitochondrial inner membrane"/>
    <property type="evidence" value="ECO:0007669"/>
    <property type="project" value="UniProtKB-SubCell"/>
</dbReference>
<keyword evidence="6 7" id="KW-0472">Membrane</keyword>
<keyword evidence="9" id="KW-1185">Reference proteome</keyword>
<keyword evidence="7" id="KW-0812">Transmembrane</keyword>
<dbReference type="SUPFAM" id="SSF81419">
    <property type="entry name" value="Mitochondrial cytochrome c oxidase subunit VIIa"/>
    <property type="match status" value="1"/>
</dbReference>
<dbReference type="InterPro" id="IPR036539">
    <property type="entry name" value="Cyt_c_oxidase_su7a_sf"/>
</dbReference>
<evidence type="ECO:0000256" key="6">
    <source>
        <dbReference type="ARBA" id="ARBA00023136"/>
    </source>
</evidence>
<dbReference type="PANTHER" id="PTHR10510">
    <property type="entry name" value="CYTOCHROME C OXIDASE POLYPEPTIDE 7A"/>
    <property type="match status" value="1"/>
</dbReference>
<dbReference type="InterPro" id="IPR003177">
    <property type="entry name" value="Cytc_oxidase_su7a_met"/>
</dbReference>
<proteinExistence type="inferred from homology"/>
<evidence type="ECO:0000256" key="7">
    <source>
        <dbReference type="SAM" id="Phobius"/>
    </source>
</evidence>
<evidence type="ECO:0000256" key="2">
    <source>
        <dbReference type="ARBA" id="ARBA00009331"/>
    </source>
</evidence>
<dbReference type="FunFam" id="4.10.91.10:FF:000001">
    <property type="entry name" value="Cytochrome c oxidase subunit 7A1, mitochondrial"/>
    <property type="match status" value="1"/>
</dbReference>